<dbReference type="SUPFAM" id="SSF46785">
    <property type="entry name" value="Winged helix' DNA-binding domain"/>
    <property type="match status" value="1"/>
</dbReference>
<dbReference type="Proteomes" id="UP000037688">
    <property type="component" value="Unassembled WGS sequence"/>
</dbReference>
<keyword evidence="6" id="KW-1185">Reference proteome</keyword>
<evidence type="ECO:0000313" key="5">
    <source>
        <dbReference type="EMBL" id="KOY14308.1"/>
    </source>
</evidence>
<gene>
    <name evidence="5" type="ORF">AMS66_20095</name>
</gene>
<evidence type="ECO:0000256" key="3">
    <source>
        <dbReference type="ARBA" id="ARBA00023163"/>
    </source>
</evidence>
<dbReference type="Pfam" id="PF01638">
    <property type="entry name" value="HxlR"/>
    <property type="match status" value="1"/>
</dbReference>
<comment type="caution">
    <text evidence="5">The sequence shown here is derived from an EMBL/GenBank/DDBJ whole genome shotgun (WGS) entry which is preliminary data.</text>
</comment>
<dbReference type="EMBL" id="LITU01000070">
    <property type="protein sequence ID" value="KOY14308.1"/>
    <property type="molecule type" value="Genomic_DNA"/>
</dbReference>
<keyword evidence="2" id="KW-0238">DNA-binding</keyword>
<dbReference type="PANTHER" id="PTHR33204">
    <property type="entry name" value="TRANSCRIPTIONAL REGULATOR, MARR FAMILY"/>
    <property type="match status" value="1"/>
</dbReference>
<evidence type="ECO:0000313" key="6">
    <source>
        <dbReference type="Proteomes" id="UP000037688"/>
    </source>
</evidence>
<dbReference type="GO" id="GO:0003677">
    <property type="term" value="F:DNA binding"/>
    <property type="evidence" value="ECO:0007669"/>
    <property type="project" value="UniProtKB-KW"/>
</dbReference>
<dbReference type="OrthoDB" id="9791143at2"/>
<proteinExistence type="predicted"/>
<keyword evidence="3" id="KW-0804">Transcription</keyword>
<dbReference type="Gene3D" id="1.10.10.10">
    <property type="entry name" value="Winged helix-like DNA-binding domain superfamily/Winged helix DNA-binding domain"/>
    <property type="match status" value="1"/>
</dbReference>
<dbReference type="PROSITE" id="PS51118">
    <property type="entry name" value="HTH_HXLR"/>
    <property type="match status" value="1"/>
</dbReference>
<evidence type="ECO:0000256" key="2">
    <source>
        <dbReference type="ARBA" id="ARBA00023125"/>
    </source>
</evidence>
<keyword evidence="1" id="KW-0805">Transcription regulation</keyword>
<organism evidence="5 6">
    <name type="scientific">Paenibacillus xylanivorans</name>
    <dbReference type="NCBI Taxonomy" id="1705561"/>
    <lineage>
        <taxon>Bacteria</taxon>
        <taxon>Bacillati</taxon>
        <taxon>Bacillota</taxon>
        <taxon>Bacilli</taxon>
        <taxon>Bacillales</taxon>
        <taxon>Paenibacillaceae</taxon>
        <taxon>Paenibacillus</taxon>
    </lineage>
</organism>
<name>A0A0M9BKT8_9BACL</name>
<dbReference type="PATRIC" id="fig|1705561.3.peg.4186"/>
<reference evidence="5 6" key="1">
    <citation type="submission" date="2015-08" db="EMBL/GenBank/DDBJ databases">
        <title>Draft genome sequence of cellulolytic and xylanolytic Paenibacillus sp. A59, isolated from a decaying forest soil from Patagonia, Argentina.</title>
        <authorList>
            <person name="Ghio S."/>
            <person name="Caceres A.M."/>
            <person name="Talia P."/>
            <person name="Grasso D."/>
            <person name="Campos E."/>
        </authorList>
    </citation>
    <scope>NUCLEOTIDE SEQUENCE [LARGE SCALE GENOMIC DNA]</scope>
    <source>
        <strain evidence="5 6">A59</strain>
    </source>
</reference>
<sequence>MEEPIKIYNTAVEALLEVIGGKWKPVILFHLTFGKKRNGELMRLLPNITQKVLTQQLGELSEAGIIARISHHQVPPKVEYELTEYGWSLKEILHLMCRWGDVHVEKVYGDRGKILFKPPTSEC</sequence>
<evidence type="ECO:0000256" key="1">
    <source>
        <dbReference type="ARBA" id="ARBA00023015"/>
    </source>
</evidence>
<dbReference type="InterPro" id="IPR002577">
    <property type="entry name" value="HTH_HxlR"/>
</dbReference>
<dbReference type="AlphaFoldDB" id="A0A0M9BKT8"/>
<feature type="domain" description="HTH hxlR-type" evidence="4">
    <location>
        <begin position="3"/>
        <end position="108"/>
    </location>
</feature>
<dbReference type="PANTHER" id="PTHR33204:SF29">
    <property type="entry name" value="TRANSCRIPTIONAL REGULATOR"/>
    <property type="match status" value="1"/>
</dbReference>
<dbReference type="InterPro" id="IPR036390">
    <property type="entry name" value="WH_DNA-bd_sf"/>
</dbReference>
<protein>
    <submittedName>
        <fullName evidence="5">HxlR family transcriptional regulator</fullName>
    </submittedName>
</protein>
<evidence type="ECO:0000259" key="4">
    <source>
        <dbReference type="PROSITE" id="PS51118"/>
    </source>
</evidence>
<accession>A0A0M9BKT8</accession>
<dbReference type="InterPro" id="IPR036388">
    <property type="entry name" value="WH-like_DNA-bd_sf"/>
</dbReference>
<dbReference type="RefSeq" id="WP_053782486.1">
    <property type="nucleotide sequence ID" value="NZ_LITU01000070.1"/>
</dbReference>